<dbReference type="Gene3D" id="3.30.1490.10">
    <property type="match status" value="1"/>
</dbReference>
<keyword evidence="3" id="KW-0687">Ribonucleoprotein</keyword>
<dbReference type="Gramene" id="EME28337">
    <property type="protein sequence ID" value="EME28337"/>
    <property type="gene ID" value="Gasu_41800"/>
</dbReference>
<keyword evidence="2 4" id="KW-0689">Ribosomal protein</keyword>
<dbReference type="GO" id="GO:1990904">
    <property type="term" value="C:ribonucleoprotein complex"/>
    <property type="evidence" value="ECO:0007669"/>
    <property type="project" value="UniProtKB-KW"/>
</dbReference>
<evidence type="ECO:0000256" key="1">
    <source>
        <dbReference type="ARBA" id="ARBA00006471"/>
    </source>
</evidence>
<dbReference type="GO" id="GO:0003735">
    <property type="term" value="F:structural constituent of ribosome"/>
    <property type="evidence" value="ECO:0007669"/>
    <property type="project" value="InterPro"/>
</dbReference>
<comment type="similarity">
    <text evidence="1">Belongs to the universal ribosomal protein uS8 family.</text>
</comment>
<evidence type="ECO:0000313" key="5">
    <source>
        <dbReference type="Proteomes" id="UP000030680"/>
    </source>
</evidence>
<dbReference type="Proteomes" id="UP000030680">
    <property type="component" value="Unassembled WGS sequence"/>
</dbReference>
<reference evidence="5" key="1">
    <citation type="journal article" date="2013" name="Science">
        <title>Gene transfer from bacteria and archaea facilitated evolution of an extremophilic eukaryote.</title>
        <authorList>
            <person name="Schonknecht G."/>
            <person name="Chen W.H."/>
            <person name="Ternes C.M."/>
            <person name="Barbier G.G."/>
            <person name="Shrestha R.P."/>
            <person name="Stanke M."/>
            <person name="Brautigam A."/>
            <person name="Baker B.J."/>
            <person name="Banfield J.F."/>
            <person name="Garavito R.M."/>
            <person name="Carr K."/>
            <person name="Wilkerson C."/>
            <person name="Rensing S.A."/>
            <person name="Gagneul D."/>
            <person name="Dickenson N.E."/>
            <person name="Oesterhelt C."/>
            <person name="Lercher M.J."/>
            <person name="Weber A.P."/>
        </authorList>
    </citation>
    <scope>NUCLEOTIDE SEQUENCE [LARGE SCALE GENOMIC DNA]</scope>
    <source>
        <strain evidence="5">074W</strain>
    </source>
</reference>
<accession>M2XEF6</accession>
<dbReference type="GO" id="GO:0006412">
    <property type="term" value="P:translation"/>
    <property type="evidence" value="ECO:0007669"/>
    <property type="project" value="InterPro"/>
</dbReference>
<dbReference type="Pfam" id="PF00410">
    <property type="entry name" value="Ribosomal_S8"/>
    <property type="match status" value="1"/>
</dbReference>
<gene>
    <name evidence="4" type="ORF">Gasu_41800</name>
</gene>
<evidence type="ECO:0000256" key="3">
    <source>
        <dbReference type="ARBA" id="ARBA00023274"/>
    </source>
</evidence>
<dbReference type="InterPro" id="IPR000630">
    <property type="entry name" value="Ribosomal_uS8"/>
</dbReference>
<dbReference type="SUPFAM" id="SSF56047">
    <property type="entry name" value="Ribosomal protein S8"/>
    <property type="match status" value="1"/>
</dbReference>
<keyword evidence="5" id="KW-1185">Reference proteome</keyword>
<protein>
    <submittedName>
        <fullName evidence="4">30S ribosomal protein S8</fullName>
    </submittedName>
</protein>
<organism evidence="4 5">
    <name type="scientific">Galdieria sulphuraria</name>
    <name type="common">Red alga</name>
    <dbReference type="NCBI Taxonomy" id="130081"/>
    <lineage>
        <taxon>Eukaryota</taxon>
        <taxon>Rhodophyta</taxon>
        <taxon>Bangiophyceae</taxon>
        <taxon>Galdieriales</taxon>
        <taxon>Galdieriaceae</taxon>
        <taxon>Galdieria</taxon>
    </lineage>
</organism>
<dbReference type="EMBL" id="KB454521">
    <property type="protein sequence ID" value="EME28337.1"/>
    <property type="molecule type" value="Genomic_DNA"/>
</dbReference>
<dbReference type="OrthoDB" id="10294730at2759"/>
<name>M2XEF6_GALSU</name>
<dbReference type="GeneID" id="17087182"/>
<dbReference type="GO" id="GO:0005840">
    <property type="term" value="C:ribosome"/>
    <property type="evidence" value="ECO:0007669"/>
    <property type="project" value="UniProtKB-KW"/>
</dbReference>
<evidence type="ECO:0000256" key="2">
    <source>
        <dbReference type="ARBA" id="ARBA00022980"/>
    </source>
</evidence>
<dbReference type="KEGG" id="gsl:Gasu_41800"/>
<dbReference type="InterPro" id="IPR035987">
    <property type="entry name" value="Ribosomal_uS8_sf"/>
</dbReference>
<dbReference type="AlphaFoldDB" id="M2XEF6"/>
<proteinExistence type="inferred from homology"/>
<evidence type="ECO:0000313" key="4">
    <source>
        <dbReference type="EMBL" id="EME28337.1"/>
    </source>
</evidence>
<sequence>MPSYLSLQMMLCEMNRTLRPPHKSIIPLFSSVPVFSVFCNRIMKNCVVHFVSKIKNGRHKAIIEAPFNAETWEIAQALQRGGYIRAAAIDDNTIRVLTKPFAIQDIKLLSKSSRPLYTDIPKYCNFIDQTLLWTPEGIFWDYEARKKRLGGEVILRIR</sequence>
<dbReference type="RefSeq" id="XP_005704857.1">
    <property type="nucleotide sequence ID" value="XM_005704800.1"/>
</dbReference>